<name>A0A0X4EW11_9ENTR</name>
<feature type="transmembrane region" description="Helical" evidence="1">
    <location>
        <begin position="43"/>
        <end position="63"/>
    </location>
</feature>
<gene>
    <name evidence="2" type="ORF">AWI28_09695</name>
</gene>
<keyword evidence="1" id="KW-0812">Transmembrane</keyword>
<dbReference type="RefSeq" id="WP_059310298.1">
    <property type="nucleotide sequence ID" value="NZ_LRCR01000003.1"/>
</dbReference>
<reference evidence="3" key="1">
    <citation type="submission" date="2016-01" db="EMBL/GenBank/DDBJ databases">
        <title>WGS of SAMN04407783.</title>
        <authorList>
            <person name="Adams M."/>
            <person name="Sutton G."/>
            <person name="Nelson K."/>
            <person name="Thaden J."/>
            <person name="Fowler V."/>
            <person name="Mccorrison J."/>
            <person name="Sanka R."/>
            <person name="Brinkac L."/>
            <person name="Nierman W."/>
        </authorList>
    </citation>
    <scope>NUCLEOTIDE SEQUENCE [LARGE SCALE GENOMIC DNA]</scope>
    <source>
        <strain evidence="3">GN04363</strain>
    </source>
</reference>
<proteinExistence type="predicted"/>
<evidence type="ECO:0000313" key="2">
    <source>
        <dbReference type="EMBL" id="KUQ85900.1"/>
    </source>
</evidence>
<protein>
    <submittedName>
        <fullName evidence="2">Uncharacterized protein</fullName>
    </submittedName>
</protein>
<dbReference type="EMBL" id="LRCR01000003">
    <property type="protein sequence ID" value="KUQ85900.1"/>
    <property type="molecule type" value="Genomic_DNA"/>
</dbReference>
<dbReference type="AlphaFoldDB" id="A0A0X4EW11"/>
<evidence type="ECO:0000256" key="1">
    <source>
        <dbReference type="SAM" id="Phobius"/>
    </source>
</evidence>
<keyword evidence="1" id="KW-0472">Membrane</keyword>
<feature type="transmembrane region" description="Helical" evidence="1">
    <location>
        <begin position="69"/>
        <end position="91"/>
    </location>
</feature>
<keyword evidence="1" id="KW-1133">Transmembrane helix</keyword>
<dbReference type="Proteomes" id="UP000064715">
    <property type="component" value="Unassembled WGS sequence"/>
</dbReference>
<comment type="caution">
    <text evidence="2">The sequence shown here is derived from an EMBL/GenBank/DDBJ whole genome shotgun (WGS) entry which is preliminary data.</text>
</comment>
<sequence>MNNIETQLRESGFTVKELAYLNRNISRYGSSLLEVVLELGKRFIMVLCITAAVALIFLALLFFAEHYNLVSGGISLFIVLVIVWFFQPPVITYKAWRYRKKYISSGQTH</sequence>
<keyword evidence="3" id="KW-1185">Reference proteome</keyword>
<evidence type="ECO:0000313" key="3">
    <source>
        <dbReference type="Proteomes" id="UP000064715"/>
    </source>
</evidence>
<accession>A0A0X4EW11</accession>
<organism evidence="2 3">
    <name type="scientific">Enterobacter genomosp. O</name>
    <dbReference type="NCBI Taxonomy" id="2364150"/>
    <lineage>
        <taxon>Bacteria</taxon>
        <taxon>Pseudomonadati</taxon>
        <taxon>Pseudomonadota</taxon>
        <taxon>Gammaproteobacteria</taxon>
        <taxon>Enterobacterales</taxon>
        <taxon>Enterobacteriaceae</taxon>
        <taxon>Enterobacter</taxon>
        <taxon>Enterobacter cloacae complex</taxon>
        <taxon>Enterobacter cloacae complex clade O</taxon>
    </lineage>
</organism>
<dbReference type="OrthoDB" id="6614711at2"/>